<dbReference type="EC" id="2.7.8.5" evidence="11"/>
<feature type="region of interest" description="Disordered" evidence="12">
    <location>
        <begin position="51"/>
        <end position="107"/>
    </location>
</feature>
<evidence type="ECO:0000256" key="5">
    <source>
        <dbReference type="ARBA" id="ARBA00022679"/>
    </source>
</evidence>
<keyword evidence="11" id="KW-0496">Mitochondrion</keyword>
<keyword evidence="5 11" id="KW-0808">Transferase</keyword>
<dbReference type="InterPro" id="IPR016270">
    <property type="entry name" value="PGS1"/>
</dbReference>
<keyword evidence="11" id="KW-0547">Nucleotide-binding</keyword>
<gene>
    <name evidence="14" type="ORF">ODALV1_LOCUS29099</name>
</gene>
<comment type="function">
    <text evidence="1 11">Functions in the biosynthesis of the anionic phospholipids phosphatidylglycerol and cardiolipin.</text>
</comment>
<keyword evidence="9 11" id="KW-1208">Phospholipid metabolism</keyword>
<feature type="domain" description="PLD phosphodiesterase" evidence="13">
    <location>
        <begin position="259"/>
        <end position="285"/>
    </location>
</feature>
<comment type="pathway">
    <text evidence="2 11">Phospholipid metabolism; phosphatidylglycerol biosynthesis; phosphatidylglycerol from CDP-diacylglycerol: step 1/2.</text>
</comment>
<organism evidence="14 15">
    <name type="scientific">Orchesella dallaii</name>
    <dbReference type="NCBI Taxonomy" id="48710"/>
    <lineage>
        <taxon>Eukaryota</taxon>
        <taxon>Metazoa</taxon>
        <taxon>Ecdysozoa</taxon>
        <taxon>Arthropoda</taxon>
        <taxon>Hexapoda</taxon>
        <taxon>Collembola</taxon>
        <taxon>Entomobryomorpha</taxon>
        <taxon>Entomobryoidea</taxon>
        <taxon>Orchesellidae</taxon>
        <taxon>Orchesellinae</taxon>
        <taxon>Orchesella</taxon>
    </lineage>
</organism>
<dbReference type="PROSITE" id="PS50035">
    <property type="entry name" value="PLD"/>
    <property type="match status" value="1"/>
</dbReference>
<evidence type="ECO:0000256" key="8">
    <source>
        <dbReference type="ARBA" id="ARBA00023209"/>
    </source>
</evidence>
<evidence type="ECO:0000256" key="6">
    <source>
        <dbReference type="ARBA" id="ARBA00022737"/>
    </source>
</evidence>
<keyword evidence="8 11" id="KW-0594">Phospholipid biosynthesis</keyword>
<evidence type="ECO:0000256" key="2">
    <source>
        <dbReference type="ARBA" id="ARBA00005042"/>
    </source>
</evidence>
<comment type="similarity">
    <text evidence="3 11">Belongs to the CDP-alcohol phosphatidyltransferase class-II family.</text>
</comment>
<dbReference type="Gene3D" id="3.30.870.10">
    <property type="entry name" value="Endonuclease Chain A"/>
    <property type="match status" value="2"/>
</dbReference>
<dbReference type="CDD" id="cd09135">
    <property type="entry name" value="PLDc_PGS1_euk_1"/>
    <property type="match status" value="1"/>
</dbReference>
<evidence type="ECO:0000313" key="14">
    <source>
        <dbReference type="EMBL" id="CAL8142599.1"/>
    </source>
</evidence>
<evidence type="ECO:0000256" key="10">
    <source>
        <dbReference type="ARBA" id="ARBA00048586"/>
    </source>
</evidence>
<evidence type="ECO:0000256" key="1">
    <source>
        <dbReference type="ARBA" id="ARBA00003537"/>
    </source>
</evidence>
<evidence type="ECO:0000256" key="11">
    <source>
        <dbReference type="RuleBase" id="RU365024"/>
    </source>
</evidence>
<dbReference type="PANTHER" id="PTHR12586:SF1">
    <property type="entry name" value="CDP-DIACYLGLYCEROL--GLYCEROL-3-PHOSPHATE 3-PHOSPHATIDYLTRANSFERASE, MITOCHONDRIAL"/>
    <property type="match status" value="1"/>
</dbReference>
<keyword evidence="11" id="KW-0067">ATP-binding</keyword>
<evidence type="ECO:0000256" key="3">
    <source>
        <dbReference type="ARBA" id="ARBA00010682"/>
    </source>
</evidence>
<keyword evidence="7 11" id="KW-0443">Lipid metabolism</keyword>
<evidence type="ECO:0000256" key="9">
    <source>
        <dbReference type="ARBA" id="ARBA00023264"/>
    </source>
</evidence>
<comment type="caution">
    <text evidence="14">The sequence shown here is derived from an EMBL/GenBank/DDBJ whole genome shotgun (WGS) entry which is preliminary data.</text>
</comment>
<accession>A0ABP1S348</accession>
<dbReference type="EMBL" id="CAXLJM020000148">
    <property type="protein sequence ID" value="CAL8142599.1"/>
    <property type="molecule type" value="Genomic_DNA"/>
</dbReference>
<keyword evidence="4 11" id="KW-0444">Lipid biosynthesis</keyword>
<evidence type="ECO:0000259" key="13">
    <source>
        <dbReference type="PROSITE" id="PS50035"/>
    </source>
</evidence>
<evidence type="ECO:0000313" key="15">
    <source>
        <dbReference type="Proteomes" id="UP001642540"/>
    </source>
</evidence>
<protein>
    <recommendedName>
        <fullName evidence="11">CDP-diacylglycerol--glycerol-3-phosphate 3-phosphatidyltransferase</fullName>
        <ecNumber evidence="11">2.7.8.5</ecNumber>
    </recommendedName>
</protein>
<dbReference type="SUPFAM" id="SSF56024">
    <property type="entry name" value="Phospholipase D/nuclease"/>
    <property type="match status" value="1"/>
</dbReference>
<keyword evidence="6" id="KW-0677">Repeat</keyword>
<sequence>MPLLIIRYCCRARFAPSARRSSRVVFGGTKVSSLLSTTSVITVSGMAGVTAPFSSSSPTGSPATTGGGIRPSPSLVDQDLDESGLEQGLNESGRDGEGDGGHNQLLRLGGDGANVESDIETKLAANELKNWRWLADRSPGFAVKGSNVHVITCPNVFYKTLLDKVSSAKKRISLASLYLGNGTLEHDLVEAIQNSVTNHPDLKVNVLLDYTRGSRGEDNSRTMLQPLLQQSDACHVFLYHTPTLRGLVKRWLPPRWNEIIGLQHMKIYLFDDSVVISGANLSNDYFTNRQDRYLLIEDSPELADFFDSLVHKVSHFSFSVNAKDELNLSPGWAIHPSDGNKEEFVKQAKGSIISFYEEWKQSNPERLRSFLQKPDKIGSSSIKDDTWIFPLIQMGALDVFMDHEATCEVFKRAPLSSTVKLATGYFNLTSEYINTIVGNSSASYEILMAHPKANGFLGARGFAGGIPAAYTLLARKFFENVRSQGQHKRISMWEYIRPKWTFHAKGLWFYPVGAKLPMITLVGSPNFGHRSVHRDLETQLYLITLNKGLRENLNLEQANVFENAKPFSSLEIVKPERSVPMWVRMVILIFRNFF</sequence>
<proteinExistence type="inferred from homology"/>
<dbReference type="Proteomes" id="UP001642540">
    <property type="component" value="Unassembled WGS sequence"/>
</dbReference>
<dbReference type="PANTHER" id="PTHR12586">
    <property type="entry name" value="CDP-DIACYLGLYCEROL--SERINE O-PHOSPHATIDYLTRANSFERASE"/>
    <property type="match status" value="1"/>
</dbReference>
<feature type="compositionally biased region" description="Low complexity" evidence="12">
    <location>
        <begin position="51"/>
        <end position="64"/>
    </location>
</feature>
<dbReference type="CDD" id="cd09137">
    <property type="entry name" value="PLDc_PGS1_euk_2"/>
    <property type="match status" value="1"/>
</dbReference>
<name>A0ABP1S348_9HEXA</name>
<evidence type="ECO:0000256" key="7">
    <source>
        <dbReference type="ARBA" id="ARBA00023098"/>
    </source>
</evidence>
<dbReference type="InterPro" id="IPR001736">
    <property type="entry name" value="PLipase_D/transphosphatidylase"/>
</dbReference>
<evidence type="ECO:0000256" key="12">
    <source>
        <dbReference type="SAM" id="MobiDB-lite"/>
    </source>
</evidence>
<reference evidence="14 15" key="1">
    <citation type="submission" date="2024-08" db="EMBL/GenBank/DDBJ databases">
        <authorList>
            <person name="Cucini C."/>
            <person name="Frati F."/>
        </authorList>
    </citation>
    <scope>NUCLEOTIDE SEQUENCE [LARGE SCALE GENOMIC DNA]</scope>
</reference>
<evidence type="ECO:0000256" key="4">
    <source>
        <dbReference type="ARBA" id="ARBA00022516"/>
    </source>
</evidence>
<dbReference type="Pfam" id="PF13091">
    <property type="entry name" value="PLDc_2"/>
    <property type="match status" value="1"/>
</dbReference>
<comment type="subcellular location">
    <subcellularLocation>
        <location evidence="11">Mitochondrion</location>
    </subcellularLocation>
</comment>
<keyword evidence="15" id="KW-1185">Reference proteome</keyword>
<dbReference type="InterPro" id="IPR025202">
    <property type="entry name" value="PLD-like_dom"/>
</dbReference>
<comment type="catalytic activity">
    <reaction evidence="10 11">
        <text>a CDP-1,2-diacyl-sn-glycerol + sn-glycerol 3-phosphate = a 1,2-diacyl-sn-glycero-3-phospho-(1'-sn-glycero-3'-phosphate) + CMP + H(+)</text>
        <dbReference type="Rhea" id="RHEA:12593"/>
        <dbReference type="ChEBI" id="CHEBI:15378"/>
        <dbReference type="ChEBI" id="CHEBI:57597"/>
        <dbReference type="ChEBI" id="CHEBI:58332"/>
        <dbReference type="ChEBI" id="CHEBI:60110"/>
        <dbReference type="ChEBI" id="CHEBI:60377"/>
        <dbReference type="EC" id="2.7.8.5"/>
    </reaction>
</comment>